<dbReference type="AlphaFoldDB" id="A0A9P0I1F6"/>
<evidence type="ECO:0000256" key="5">
    <source>
        <dbReference type="ARBA" id="ARBA00023180"/>
    </source>
</evidence>
<dbReference type="SUPFAM" id="SSF57625">
    <property type="entry name" value="Invertebrate chitin-binding proteins"/>
    <property type="match status" value="8"/>
</dbReference>
<feature type="compositionally biased region" description="Basic and acidic residues" evidence="6">
    <location>
        <begin position="358"/>
        <end position="373"/>
    </location>
</feature>
<keyword evidence="3" id="KW-0677">Repeat</keyword>
<feature type="domain" description="Chitin-binding type-2" evidence="8">
    <location>
        <begin position="298"/>
        <end position="355"/>
    </location>
</feature>
<feature type="domain" description="Chitin-binding type-2" evidence="8">
    <location>
        <begin position="565"/>
        <end position="622"/>
    </location>
</feature>
<dbReference type="PANTHER" id="PTHR23301">
    <property type="entry name" value="CHITIN BINDING PERITROPHIN-A"/>
    <property type="match status" value="1"/>
</dbReference>
<feature type="domain" description="Chitin-binding type-2" evidence="8">
    <location>
        <begin position="476"/>
        <end position="533"/>
    </location>
</feature>
<keyword evidence="5" id="KW-0325">Glycoprotein</keyword>
<dbReference type="PROSITE" id="PS50940">
    <property type="entry name" value="CHIT_BIND_II"/>
    <property type="match status" value="7"/>
</dbReference>
<feature type="region of interest" description="Disordered" evidence="6">
    <location>
        <begin position="536"/>
        <end position="565"/>
    </location>
</feature>
<organism evidence="9 10">
    <name type="scientific">Spodoptera littoralis</name>
    <name type="common">Egyptian cotton leafworm</name>
    <dbReference type="NCBI Taxonomy" id="7109"/>
    <lineage>
        <taxon>Eukaryota</taxon>
        <taxon>Metazoa</taxon>
        <taxon>Ecdysozoa</taxon>
        <taxon>Arthropoda</taxon>
        <taxon>Hexapoda</taxon>
        <taxon>Insecta</taxon>
        <taxon>Pterygota</taxon>
        <taxon>Neoptera</taxon>
        <taxon>Endopterygota</taxon>
        <taxon>Lepidoptera</taxon>
        <taxon>Glossata</taxon>
        <taxon>Ditrysia</taxon>
        <taxon>Noctuoidea</taxon>
        <taxon>Noctuidae</taxon>
        <taxon>Amphipyrinae</taxon>
        <taxon>Spodoptera</taxon>
    </lineage>
</organism>
<keyword evidence="4" id="KW-1015">Disulfide bond</keyword>
<name>A0A9P0I1F6_SPOLI</name>
<feature type="non-terminal residue" evidence="9">
    <location>
        <position position="1"/>
    </location>
</feature>
<dbReference type="InterPro" id="IPR036508">
    <property type="entry name" value="Chitin-bd_dom_sf"/>
</dbReference>
<keyword evidence="10" id="KW-1185">Reference proteome</keyword>
<evidence type="ECO:0000313" key="10">
    <source>
        <dbReference type="Proteomes" id="UP001153321"/>
    </source>
</evidence>
<feature type="region of interest" description="Disordered" evidence="6">
    <location>
        <begin position="447"/>
        <end position="477"/>
    </location>
</feature>
<sequence>MKGITLLLLCAVAAAQANDRIIPRRNLILEKKIEKDGQDGFSSGNQEAEKVPKQVFRVNSDPSQAPAICAAEGSDAVLVAHENCNQFYKCYRGEPAALDCPPNLLYNPEREYCDWEWNVDCSNRIKPDDISGGNPNEDKGPDHLSGGNSDPSQAPAICAAEGSNGVLVAHENCNQFYKCYRGEPAALDCPPNLLYNPDKEYCDWSWNVDCGNRVIPSEKLIAEKELGQDVRSQSPGEPAALDCPQNLLYNPEREYCDWEWNVDCSNRIKPDDISGGNPNEDKDPDQVSGGNSDPSQAPAICAAEGSDGVLIAHENCNQFYKCFGGEPAALDCPQNLLYNPEREYCDWEWNVDCSNRIKPDDISGGKPNEDKGPEQVSGGNSDPSQAPAICAAEGSDGVLVAHENCNQFYKCYRGEPAALDCPQNLLYNPEREYCDWEWNVDCSNRIKPDDISGGNPNEDKDPDQVSGGNSDPSQAPAICAAEGSDGVLVAHENCNQFYKCYRGEPAALDCPQNLLYNPEREYCDWEWNVDCSNRIKPDDISGGKPNEDKGPEQVSGGNSDPSQAPAICAAEGSDGVLVAHENCNQFYKCYRGEPAALDCPQNLLYNPEREYCDWEWNVDCSNRIKPDDISGGNPNEDKDPDLVSGGNSDPSQAPAICAAEGSDGVLVAHENCNQFYKCFGGEPAALDCPQNLLYNPEKEYCDWDWNVNCGNRVIPSEKNV</sequence>
<reference evidence="9" key="1">
    <citation type="submission" date="2022-02" db="EMBL/GenBank/DDBJ databases">
        <authorList>
            <person name="King R."/>
        </authorList>
    </citation>
    <scope>NUCLEOTIDE SEQUENCE</scope>
</reference>
<evidence type="ECO:0000256" key="4">
    <source>
        <dbReference type="ARBA" id="ARBA00023157"/>
    </source>
</evidence>
<dbReference type="Pfam" id="PF01607">
    <property type="entry name" value="CBM_14"/>
    <property type="match status" value="8"/>
</dbReference>
<protein>
    <recommendedName>
        <fullName evidence="8">Chitin-binding type-2 domain-containing protein</fullName>
    </recommendedName>
</protein>
<feature type="domain" description="Chitin-binding type-2" evidence="8">
    <location>
        <begin position="66"/>
        <end position="123"/>
    </location>
</feature>
<feature type="signal peptide" evidence="7">
    <location>
        <begin position="1"/>
        <end position="17"/>
    </location>
</feature>
<evidence type="ECO:0000256" key="3">
    <source>
        <dbReference type="ARBA" id="ARBA00022737"/>
    </source>
</evidence>
<keyword evidence="1" id="KW-0147">Chitin-binding</keyword>
<feature type="region of interest" description="Disordered" evidence="6">
    <location>
        <begin position="269"/>
        <end position="300"/>
    </location>
</feature>
<evidence type="ECO:0000259" key="8">
    <source>
        <dbReference type="PROSITE" id="PS50940"/>
    </source>
</evidence>
<dbReference type="GO" id="GO:0008061">
    <property type="term" value="F:chitin binding"/>
    <property type="evidence" value="ECO:0007669"/>
    <property type="project" value="UniProtKB-KW"/>
</dbReference>
<evidence type="ECO:0000256" key="6">
    <source>
        <dbReference type="SAM" id="MobiDB-lite"/>
    </source>
</evidence>
<feature type="domain" description="Chitin-binding type-2" evidence="8">
    <location>
        <begin position="654"/>
        <end position="711"/>
    </location>
</feature>
<feature type="region of interest" description="Disordered" evidence="6">
    <location>
        <begin position="625"/>
        <end position="654"/>
    </location>
</feature>
<feature type="domain" description="Chitin-binding type-2" evidence="8">
    <location>
        <begin position="155"/>
        <end position="212"/>
    </location>
</feature>
<feature type="region of interest" description="Disordered" evidence="6">
    <location>
        <begin position="127"/>
        <end position="152"/>
    </location>
</feature>
<dbReference type="InterPro" id="IPR051940">
    <property type="entry name" value="Chitin_bind-dev_reg"/>
</dbReference>
<accession>A0A9P0I1F6</accession>
<dbReference type="InterPro" id="IPR002557">
    <property type="entry name" value="Chitin-bd_dom"/>
</dbReference>
<feature type="non-terminal residue" evidence="9">
    <location>
        <position position="720"/>
    </location>
</feature>
<feature type="chain" id="PRO_5040122495" description="Chitin-binding type-2 domain-containing protein" evidence="7">
    <location>
        <begin position="18"/>
        <end position="720"/>
    </location>
</feature>
<feature type="compositionally biased region" description="Basic and acidic residues" evidence="6">
    <location>
        <begin position="536"/>
        <end position="551"/>
    </location>
</feature>
<dbReference type="SMART" id="SM00494">
    <property type="entry name" value="ChtBD2"/>
    <property type="match status" value="8"/>
</dbReference>
<evidence type="ECO:0000313" key="9">
    <source>
        <dbReference type="EMBL" id="CAH1637290.1"/>
    </source>
</evidence>
<gene>
    <name evidence="9" type="ORF">SPLIT_LOCUS2651</name>
</gene>
<proteinExistence type="predicted"/>
<evidence type="ECO:0000256" key="2">
    <source>
        <dbReference type="ARBA" id="ARBA00022729"/>
    </source>
</evidence>
<dbReference type="Gene3D" id="2.170.140.10">
    <property type="entry name" value="Chitin binding domain"/>
    <property type="match status" value="8"/>
</dbReference>
<dbReference type="PANTHER" id="PTHR23301:SF0">
    <property type="entry name" value="CHITIN-BINDING TYPE-2 DOMAIN-CONTAINING PROTEIN-RELATED"/>
    <property type="match status" value="1"/>
</dbReference>
<dbReference type="EMBL" id="LR824546">
    <property type="protein sequence ID" value="CAH1637290.1"/>
    <property type="molecule type" value="Genomic_DNA"/>
</dbReference>
<feature type="region of interest" description="Disordered" evidence="6">
    <location>
        <begin position="358"/>
        <end position="387"/>
    </location>
</feature>
<evidence type="ECO:0000256" key="7">
    <source>
        <dbReference type="SAM" id="SignalP"/>
    </source>
</evidence>
<feature type="domain" description="Chitin-binding type-2" evidence="8">
    <location>
        <begin position="387"/>
        <end position="444"/>
    </location>
</feature>
<keyword evidence="2 7" id="KW-0732">Signal</keyword>
<dbReference type="GO" id="GO:0005576">
    <property type="term" value="C:extracellular region"/>
    <property type="evidence" value="ECO:0007669"/>
    <property type="project" value="InterPro"/>
</dbReference>
<evidence type="ECO:0000256" key="1">
    <source>
        <dbReference type="ARBA" id="ARBA00022669"/>
    </source>
</evidence>
<dbReference type="Proteomes" id="UP001153321">
    <property type="component" value="Chromosome 15"/>
</dbReference>